<dbReference type="EMBL" id="LIAE01007728">
    <property type="protein sequence ID" value="PAV77361.1"/>
    <property type="molecule type" value="Genomic_DNA"/>
</dbReference>
<comment type="similarity">
    <text evidence="1">Belongs to the mTERF family.</text>
</comment>
<dbReference type="Gene3D" id="1.25.70.10">
    <property type="entry name" value="Transcription termination factor 3, mitochondrial"/>
    <property type="match status" value="1"/>
</dbReference>
<evidence type="ECO:0000256" key="1">
    <source>
        <dbReference type="ARBA" id="ARBA00007692"/>
    </source>
</evidence>
<dbReference type="Pfam" id="PF02536">
    <property type="entry name" value="mTERF"/>
    <property type="match status" value="1"/>
</dbReference>
<comment type="caution">
    <text evidence="3">The sequence shown here is derived from an EMBL/GenBank/DDBJ whole genome shotgun (WGS) entry which is preliminary data.</text>
</comment>
<protein>
    <submittedName>
        <fullName evidence="3">Uncharacterized protein</fullName>
    </submittedName>
</protein>
<dbReference type="OrthoDB" id="9991972at2759"/>
<dbReference type="Proteomes" id="UP000218231">
    <property type="component" value="Unassembled WGS sequence"/>
</dbReference>
<dbReference type="InterPro" id="IPR038538">
    <property type="entry name" value="MTERF_sf"/>
</dbReference>
<reference evidence="3 4" key="1">
    <citation type="journal article" date="2017" name="Curr. Biol.">
        <title>Genome architecture and evolution of a unichromosomal asexual nematode.</title>
        <authorList>
            <person name="Fradin H."/>
            <person name="Zegar C."/>
            <person name="Gutwein M."/>
            <person name="Lucas J."/>
            <person name="Kovtun M."/>
            <person name="Corcoran D."/>
            <person name="Baugh L.R."/>
            <person name="Kiontke K."/>
            <person name="Gunsalus K."/>
            <person name="Fitch D.H."/>
            <person name="Piano F."/>
        </authorList>
    </citation>
    <scope>NUCLEOTIDE SEQUENCE [LARGE SCALE GENOMIC DNA]</scope>
    <source>
        <strain evidence="3">PF1309</strain>
    </source>
</reference>
<dbReference type="InterPro" id="IPR003690">
    <property type="entry name" value="MTERF"/>
</dbReference>
<gene>
    <name evidence="3" type="ORF">WR25_08427</name>
</gene>
<name>A0A2A2KTV6_9BILA</name>
<dbReference type="GO" id="GO:0003676">
    <property type="term" value="F:nucleic acid binding"/>
    <property type="evidence" value="ECO:0007669"/>
    <property type="project" value="InterPro"/>
</dbReference>
<keyword evidence="2" id="KW-0809">Transit peptide</keyword>
<sequence length="170" mass="20302">MLDMGAEQMANRVNAMIVSGLNVENKKIAKAIKRCPAVLWARNPDEMIETASMLRNFFTKKQISYMIYTAPEILLMNFEELEEKYEYVFMHMNIENEEISKSKMWVKRPLEEIMERHQFLVKCGRYRTPDEKRPQIKRIQESGQVNCYKDMNWRNLSMIEMGMKHSNSYE</sequence>
<keyword evidence="4" id="KW-1185">Reference proteome</keyword>
<evidence type="ECO:0000313" key="3">
    <source>
        <dbReference type="EMBL" id="PAV77361.1"/>
    </source>
</evidence>
<dbReference type="AlphaFoldDB" id="A0A2A2KTV6"/>
<proteinExistence type="inferred from homology"/>
<organism evidence="3 4">
    <name type="scientific">Diploscapter pachys</name>
    <dbReference type="NCBI Taxonomy" id="2018661"/>
    <lineage>
        <taxon>Eukaryota</taxon>
        <taxon>Metazoa</taxon>
        <taxon>Ecdysozoa</taxon>
        <taxon>Nematoda</taxon>
        <taxon>Chromadorea</taxon>
        <taxon>Rhabditida</taxon>
        <taxon>Rhabditina</taxon>
        <taxon>Rhabditomorpha</taxon>
        <taxon>Rhabditoidea</taxon>
        <taxon>Rhabditidae</taxon>
        <taxon>Diploscapter</taxon>
    </lineage>
</organism>
<evidence type="ECO:0000313" key="4">
    <source>
        <dbReference type="Proteomes" id="UP000218231"/>
    </source>
</evidence>
<dbReference type="STRING" id="2018661.A0A2A2KTV6"/>
<accession>A0A2A2KTV6</accession>
<evidence type="ECO:0000256" key="2">
    <source>
        <dbReference type="ARBA" id="ARBA00022946"/>
    </source>
</evidence>